<accession>A0A8S3BAG7</accession>
<organism evidence="2 3">
    <name type="scientific">Rotaria magnacalcarata</name>
    <dbReference type="NCBI Taxonomy" id="392030"/>
    <lineage>
        <taxon>Eukaryota</taxon>
        <taxon>Metazoa</taxon>
        <taxon>Spiralia</taxon>
        <taxon>Gnathifera</taxon>
        <taxon>Rotifera</taxon>
        <taxon>Eurotatoria</taxon>
        <taxon>Bdelloidea</taxon>
        <taxon>Philodinida</taxon>
        <taxon>Philodinidae</taxon>
        <taxon>Rotaria</taxon>
    </lineage>
</organism>
<dbReference type="Proteomes" id="UP000681967">
    <property type="component" value="Unassembled WGS sequence"/>
</dbReference>
<protein>
    <submittedName>
        <fullName evidence="2">Uncharacterized protein</fullName>
    </submittedName>
</protein>
<dbReference type="EMBL" id="CAJOBJ010144840">
    <property type="protein sequence ID" value="CAF4779242.1"/>
    <property type="molecule type" value="Genomic_DNA"/>
</dbReference>
<evidence type="ECO:0000313" key="2">
    <source>
        <dbReference type="EMBL" id="CAF4805027.1"/>
    </source>
</evidence>
<evidence type="ECO:0000313" key="3">
    <source>
        <dbReference type="Proteomes" id="UP000681967"/>
    </source>
</evidence>
<comment type="caution">
    <text evidence="2">The sequence shown here is derived from an EMBL/GenBank/DDBJ whole genome shotgun (WGS) entry which is preliminary data.</text>
</comment>
<name>A0A8S3BAG7_9BILA</name>
<proteinExistence type="predicted"/>
<sequence>MSAMNINLDILLSNSVLNLLSFFKDTALEKDTIENYFQCIKNILYYRESIDDVTWARH</sequence>
<dbReference type="EMBL" id="CAJOBH010140951">
    <property type="protein sequence ID" value="CAF4805027.1"/>
    <property type="molecule type" value="Genomic_DNA"/>
</dbReference>
<gene>
    <name evidence="2" type="ORF">BYL167_LOCUS48312</name>
    <name evidence="1" type="ORF">GIL414_LOCUS46269</name>
</gene>
<evidence type="ECO:0000313" key="1">
    <source>
        <dbReference type="EMBL" id="CAF4779242.1"/>
    </source>
</evidence>
<feature type="non-terminal residue" evidence="2">
    <location>
        <position position="58"/>
    </location>
</feature>
<dbReference type="Proteomes" id="UP000681720">
    <property type="component" value="Unassembled WGS sequence"/>
</dbReference>
<reference evidence="2" key="1">
    <citation type="submission" date="2021-02" db="EMBL/GenBank/DDBJ databases">
        <authorList>
            <person name="Nowell W R."/>
        </authorList>
    </citation>
    <scope>NUCLEOTIDE SEQUENCE</scope>
</reference>
<dbReference type="AlphaFoldDB" id="A0A8S3BAG7"/>